<evidence type="ECO:0000313" key="2">
    <source>
        <dbReference type="Proteomes" id="UP001642484"/>
    </source>
</evidence>
<accession>A0ABP0MXX4</accession>
<dbReference type="EMBL" id="CAXAMN010020580">
    <property type="protein sequence ID" value="CAK9056306.1"/>
    <property type="molecule type" value="Genomic_DNA"/>
</dbReference>
<evidence type="ECO:0008006" key="3">
    <source>
        <dbReference type="Google" id="ProtNLM"/>
    </source>
</evidence>
<evidence type="ECO:0000313" key="1">
    <source>
        <dbReference type="EMBL" id="CAK9056306.1"/>
    </source>
</evidence>
<protein>
    <recommendedName>
        <fullName evidence="3">RNA-directed RNA polymerase</fullName>
    </recommendedName>
</protein>
<proteinExistence type="predicted"/>
<organism evidence="1 2">
    <name type="scientific">Durusdinium trenchii</name>
    <dbReference type="NCBI Taxonomy" id="1381693"/>
    <lineage>
        <taxon>Eukaryota</taxon>
        <taxon>Sar</taxon>
        <taxon>Alveolata</taxon>
        <taxon>Dinophyceae</taxon>
        <taxon>Suessiales</taxon>
        <taxon>Symbiodiniaceae</taxon>
        <taxon>Durusdinium</taxon>
    </lineage>
</organism>
<name>A0ABP0MXX4_9DINO</name>
<sequence length="558" mass="62826">MPRIVLGGAESVGAALTSRKRKRCPFESYNESETVGVLTNLISRGQLSIASAAEIARSVVKDHDLPDAAVKAFSSLGCDGAHPANSERDLHRWLRGLYNFKLEPYVISLNLQVDGVEARPVQVRALLPHEVIDCLAKAGCPSAFDSMMLGHLDTASREKFWCHVQHLVRSAVETTIANVFAWSMKCSSSGVAPVTGFYDEEFKKTSYRYGMKGQTLALGWRACYFTMKADLKARHQMNLFQRWYRCSLLCDSCLASSGKRSCRFMNYRNFGTSAAWPLTVLSHEDYLRLEAVPSPWVSVEGFRLGSVSWDLLHLIFLGHGRDLVASAIRVIIREGCYDYVCYDYVGSNQLDAILSVVHKEIHDTCTKNGYYVPCKPVLSEANMGGCEYAEIGSRYKASRVKVLLWWITRKSQEVADASPTNALLQVLATCCWALQRFLEVIDNAGLVVEPEEAAEGSSTLWAHVRLYAWLALYCSDRKLLLFKVRPKAHYLCHVAMSLSQTRLNFNAFHTFDEESFLGKIKSICQKTHGSTMTQRIYQRYCLCLALFLHHQRQIDKSV</sequence>
<reference evidence="1 2" key="1">
    <citation type="submission" date="2024-02" db="EMBL/GenBank/DDBJ databases">
        <authorList>
            <person name="Chen Y."/>
            <person name="Shah S."/>
            <person name="Dougan E. K."/>
            <person name="Thang M."/>
            <person name="Chan C."/>
        </authorList>
    </citation>
    <scope>NUCLEOTIDE SEQUENCE [LARGE SCALE GENOMIC DNA]</scope>
</reference>
<gene>
    <name evidence="1" type="ORF">CCMP2556_LOCUS27911</name>
</gene>
<dbReference type="Proteomes" id="UP001642484">
    <property type="component" value="Unassembled WGS sequence"/>
</dbReference>
<keyword evidence="2" id="KW-1185">Reference proteome</keyword>
<comment type="caution">
    <text evidence="1">The sequence shown here is derived from an EMBL/GenBank/DDBJ whole genome shotgun (WGS) entry which is preliminary data.</text>
</comment>